<dbReference type="InterPro" id="IPR022074">
    <property type="entry name" value="DUF3626"/>
</dbReference>
<keyword evidence="2" id="KW-1185">Reference proteome</keyword>
<dbReference type="AlphaFoldDB" id="U1MTR9"/>
<dbReference type="EMBL" id="ASHR01000026">
    <property type="protein sequence ID" value="ERG64065.1"/>
    <property type="molecule type" value="Genomic_DNA"/>
</dbReference>
<evidence type="ECO:0008006" key="3">
    <source>
        <dbReference type="Google" id="ProtNLM"/>
    </source>
</evidence>
<evidence type="ECO:0000313" key="2">
    <source>
        <dbReference type="Proteomes" id="UP000016462"/>
    </source>
</evidence>
<evidence type="ECO:0000313" key="1">
    <source>
        <dbReference type="EMBL" id="ERG64065.1"/>
    </source>
</evidence>
<proteinExistence type="predicted"/>
<dbReference type="Proteomes" id="UP000016462">
    <property type="component" value="Unassembled WGS sequence"/>
</dbReference>
<dbReference type="OrthoDB" id="3770261at2"/>
<gene>
    <name evidence="1" type="ORF">L332_06290</name>
</gene>
<dbReference type="RefSeq" id="WP_021010732.1">
    <property type="nucleotide sequence ID" value="NZ_ASHR01000026.1"/>
</dbReference>
<comment type="caution">
    <text evidence="1">The sequence shown here is derived from an EMBL/GenBank/DDBJ whole genome shotgun (WGS) entry which is preliminary data.</text>
</comment>
<name>U1MTR9_9MICO</name>
<organism evidence="1 2">
    <name type="scientific">Agrococcus pavilionensis RW1</name>
    <dbReference type="NCBI Taxonomy" id="1330458"/>
    <lineage>
        <taxon>Bacteria</taxon>
        <taxon>Bacillati</taxon>
        <taxon>Actinomycetota</taxon>
        <taxon>Actinomycetes</taxon>
        <taxon>Micrococcales</taxon>
        <taxon>Microbacteriaceae</taxon>
        <taxon>Agrococcus</taxon>
    </lineage>
</organism>
<sequence length="274" mass="30082">MDAWRRAVDHVASRSTGGPLPADARITVHFHPDRRIGGESVLERIAAEGAYRSQFSTGISNGGLTAHPGGDRWRWESRIFGGAYDDEAPDERPVYGAVEHRRRETGGAIRFGSSWLEVARGAWPRVTLCWPDSVAEPERFGTAECAGDLLALADASAVDPLDDYVEAHVHGGLEIARDVERLVLDPSFRGTEIERVAAELGVPVAWHPGLELEVDRIEELEAYRGIDALALAIELAVDGRIDARILGEAAEGHDPQAVKRVWHLIARFGHRARR</sequence>
<reference evidence="1 2" key="1">
    <citation type="journal article" date="2013" name="Genome Announc.">
        <title>First draft genome sequence from a member of the genus agrococcus, isolated from modern microbialites.</title>
        <authorList>
            <person name="White R.A.III."/>
            <person name="Grassa C.J."/>
            <person name="Suttle C.A."/>
        </authorList>
    </citation>
    <scope>NUCLEOTIDE SEQUENCE [LARGE SCALE GENOMIC DNA]</scope>
    <source>
        <strain evidence="1 2">RW1</strain>
    </source>
</reference>
<accession>U1MTR9</accession>
<dbReference type="Pfam" id="PF12294">
    <property type="entry name" value="DUF3626"/>
    <property type="match status" value="2"/>
</dbReference>
<protein>
    <recommendedName>
        <fullName evidence="3">DUF3626 domain-containing protein</fullName>
    </recommendedName>
</protein>